<keyword evidence="4 5" id="KW-0949">S-adenosyl-L-methionine</keyword>
<evidence type="ECO:0000313" key="8">
    <source>
        <dbReference type="Proteomes" id="UP000027997"/>
    </source>
</evidence>
<dbReference type="GO" id="GO:0002128">
    <property type="term" value="P:tRNA nucleoside ribose methylation"/>
    <property type="evidence" value="ECO:0007669"/>
    <property type="project" value="TreeGrafter"/>
</dbReference>
<dbReference type="SUPFAM" id="SSF75217">
    <property type="entry name" value="alpha/beta knot"/>
    <property type="match status" value="1"/>
</dbReference>
<dbReference type="CDD" id="cd18093">
    <property type="entry name" value="SpoU-like_TrmJ"/>
    <property type="match status" value="1"/>
</dbReference>
<dbReference type="Proteomes" id="UP000027997">
    <property type="component" value="Unassembled WGS sequence"/>
</dbReference>
<dbReference type="STRING" id="305900.GV64_12975"/>
<dbReference type="EC" id="2.1.1.200" evidence="5"/>
<dbReference type="EMBL" id="JOJP01000001">
    <property type="protein sequence ID" value="KEI71529.1"/>
    <property type="molecule type" value="Genomic_DNA"/>
</dbReference>
<dbReference type="InterPro" id="IPR029028">
    <property type="entry name" value="Alpha/beta_knot_MTases"/>
</dbReference>
<dbReference type="PANTHER" id="PTHR42786:SF2">
    <property type="entry name" value="TRNA (CYTIDINE_URIDINE-2'-O-)-METHYLTRANSFERASE TRMJ"/>
    <property type="match status" value="1"/>
</dbReference>
<dbReference type="eggNOG" id="COG0565">
    <property type="taxonomic scope" value="Bacteria"/>
</dbReference>
<name>A0A081KBK3_9GAMM</name>
<evidence type="ECO:0000256" key="1">
    <source>
        <dbReference type="ARBA" id="ARBA00007228"/>
    </source>
</evidence>
<dbReference type="GO" id="GO:0106339">
    <property type="term" value="F:tRNA (cytidine(32)-2'-O)-methyltransferase activity"/>
    <property type="evidence" value="ECO:0007669"/>
    <property type="project" value="RHEA"/>
</dbReference>
<dbReference type="RefSeq" id="WP_026258330.1">
    <property type="nucleotide sequence ID" value="NZ_JOJP01000001.1"/>
</dbReference>
<accession>A0A081KBK3</accession>
<sequence>MLDNISIVLVNPSHPGNIGAAARAMKTMGLSQLCLVSPDDFPSGTATALASGADDILRNARICATLDEALADCQFVVGTSARVRGVSLPLVDPRACAQSIIDEAVTQKVALIFGREDKGLTNEQLQRCHLQVHIPTNEDFSSLNLGAAVQVMSYELRMQQLINADALEMPKPRTHELANMDDMERYYDHLHQVLMEIGFLDHSSHEKIMAKLRRLYGRVRPDRVELSILRGVLSETQRCLASDNKK</sequence>
<comment type="subunit">
    <text evidence="5">Homodimer.</text>
</comment>
<keyword evidence="3 7" id="KW-0808">Transferase</keyword>
<comment type="function">
    <text evidence="5">Catalyzes the formation of 2'O-methylated cytidine (Cm32) or 2'O-methylated uridine (Um32) at position 32 in tRNA.</text>
</comment>
<comment type="caution">
    <text evidence="7">The sequence shown here is derived from an EMBL/GenBank/DDBJ whole genome shotgun (WGS) entry which is preliminary data.</text>
</comment>
<comment type="catalytic activity">
    <reaction evidence="5">
        <text>uridine(32) in tRNA + S-adenosyl-L-methionine = 2'-O-methyluridine(32) in tRNA + S-adenosyl-L-homocysteine + H(+)</text>
        <dbReference type="Rhea" id="RHEA:42936"/>
        <dbReference type="Rhea" id="RHEA-COMP:10107"/>
        <dbReference type="Rhea" id="RHEA-COMP:10290"/>
        <dbReference type="ChEBI" id="CHEBI:15378"/>
        <dbReference type="ChEBI" id="CHEBI:57856"/>
        <dbReference type="ChEBI" id="CHEBI:59789"/>
        <dbReference type="ChEBI" id="CHEBI:65315"/>
        <dbReference type="ChEBI" id="CHEBI:74478"/>
        <dbReference type="EC" id="2.1.1.200"/>
    </reaction>
</comment>
<dbReference type="InterPro" id="IPR004384">
    <property type="entry name" value="RNA_MeTrfase_TrmJ/LasT"/>
</dbReference>
<reference evidence="7 8" key="1">
    <citation type="submission" date="2014-06" db="EMBL/GenBank/DDBJ databases">
        <title>Whole Genome Sequences of Three Symbiotic Endozoicomonas Bacteria.</title>
        <authorList>
            <person name="Neave M.J."/>
            <person name="Apprill A."/>
            <person name="Voolstra C.R."/>
        </authorList>
    </citation>
    <scope>NUCLEOTIDE SEQUENCE [LARGE SCALE GENOMIC DNA]</scope>
    <source>
        <strain evidence="7 8">DSM 22380</strain>
    </source>
</reference>
<evidence type="ECO:0000256" key="2">
    <source>
        <dbReference type="ARBA" id="ARBA00022603"/>
    </source>
</evidence>
<keyword evidence="5" id="KW-0819">tRNA processing</keyword>
<keyword evidence="5" id="KW-0963">Cytoplasm</keyword>
<dbReference type="PIRSF" id="PIRSF004808">
    <property type="entry name" value="LasT"/>
    <property type="match status" value="1"/>
</dbReference>
<dbReference type="PANTHER" id="PTHR42786">
    <property type="entry name" value="TRNA/RRNA METHYLTRANSFERASE"/>
    <property type="match status" value="1"/>
</dbReference>
<keyword evidence="2 5" id="KW-0489">Methyltransferase</keyword>
<evidence type="ECO:0000256" key="5">
    <source>
        <dbReference type="RuleBase" id="RU362024"/>
    </source>
</evidence>
<dbReference type="NCBIfam" id="NF011694">
    <property type="entry name" value="PRK15114.1"/>
    <property type="match status" value="1"/>
</dbReference>
<evidence type="ECO:0000256" key="4">
    <source>
        <dbReference type="ARBA" id="ARBA00022691"/>
    </source>
</evidence>
<dbReference type="NCBIfam" id="TIGR00050">
    <property type="entry name" value="rRNA_methyl_1"/>
    <property type="match status" value="1"/>
</dbReference>
<dbReference type="GO" id="GO:0160206">
    <property type="term" value="F:tRNA (cytidine(32)/uridine(32)-2'-O)-methyltransferase activity"/>
    <property type="evidence" value="ECO:0007669"/>
    <property type="project" value="UniProtKB-EC"/>
</dbReference>
<dbReference type="GO" id="GO:0003723">
    <property type="term" value="F:RNA binding"/>
    <property type="evidence" value="ECO:0007669"/>
    <property type="project" value="InterPro"/>
</dbReference>
<comment type="subcellular location">
    <subcellularLocation>
        <location evidence="5">Cytoplasm</location>
    </subcellularLocation>
</comment>
<evidence type="ECO:0000313" key="7">
    <source>
        <dbReference type="EMBL" id="KEI71529.1"/>
    </source>
</evidence>
<dbReference type="Gene3D" id="3.40.1280.10">
    <property type="match status" value="1"/>
</dbReference>
<dbReference type="InterPro" id="IPR029026">
    <property type="entry name" value="tRNA_m1G_MTases_N"/>
</dbReference>
<comment type="similarity">
    <text evidence="1">Belongs to the class IV-like SAM-binding methyltransferase superfamily. RNA methyltransferase TrmH family.</text>
</comment>
<dbReference type="Gene3D" id="1.10.8.590">
    <property type="match status" value="1"/>
</dbReference>
<dbReference type="GO" id="GO:0005829">
    <property type="term" value="C:cytosol"/>
    <property type="evidence" value="ECO:0007669"/>
    <property type="project" value="TreeGrafter"/>
</dbReference>
<evidence type="ECO:0000259" key="6">
    <source>
        <dbReference type="Pfam" id="PF00588"/>
    </source>
</evidence>
<dbReference type="AlphaFoldDB" id="A0A081KBK3"/>
<comment type="catalytic activity">
    <reaction evidence="5">
        <text>cytidine(32) in tRNA + S-adenosyl-L-methionine = 2'-O-methylcytidine(32) in tRNA + S-adenosyl-L-homocysteine + H(+)</text>
        <dbReference type="Rhea" id="RHEA:42932"/>
        <dbReference type="Rhea" id="RHEA-COMP:10288"/>
        <dbReference type="Rhea" id="RHEA-COMP:10289"/>
        <dbReference type="ChEBI" id="CHEBI:15378"/>
        <dbReference type="ChEBI" id="CHEBI:57856"/>
        <dbReference type="ChEBI" id="CHEBI:59789"/>
        <dbReference type="ChEBI" id="CHEBI:74495"/>
        <dbReference type="ChEBI" id="CHEBI:82748"/>
        <dbReference type="EC" id="2.1.1.200"/>
    </reaction>
</comment>
<proteinExistence type="inferred from homology"/>
<dbReference type="InterPro" id="IPR001537">
    <property type="entry name" value="SpoU_MeTrfase"/>
</dbReference>
<dbReference type="Pfam" id="PF00588">
    <property type="entry name" value="SpoU_methylase"/>
    <property type="match status" value="1"/>
</dbReference>
<protein>
    <recommendedName>
        <fullName evidence="5">tRNA (cytidine/uridine-2'-O-)-methyltransferase TrmJ</fullName>
        <ecNumber evidence="5">2.1.1.200</ecNumber>
    </recommendedName>
    <alternativeName>
        <fullName evidence="5">tRNA (cytidine(32)/uridine(32)-2'-O)-methyltransferase</fullName>
    </alternativeName>
    <alternativeName>
        <fullName evidence="5">tRNA Cm32/Um32 methyltransferase</fullName>
    </alternativeName>
</protein>
<evidence type="ECO:0000256" key="3">
    <source>
        <dbReference type="ARBA" id="ARBA00022679"/>
    </source>
</evidence>
<feature type="domain" description="tRNA/rRNA methyltransferase SpoU type" evidence="6">
    <location>
        <begin position="5"/>
        <end position="154"/>
    </location>
</feature>
<dbReference type="FunFam" id="3.40.1280.10:FF:000006">
    <property type="entry name" value="Uncharacterized tRNA/rRNA methyltransferase HI_0380"/>
    <property type="match status" value="1"/>
</dbReference>
<organism evidence="7 8">
    <name type="scientific">Endozoicomonas elysicola</name>
    <dbReference type="NCBI Taxonomy" id="305900"/>
    <lineage>
        <taxon>Bacteria</taxon>
        <taxon>Pseudomonadati</taxon>
        <taxon>Pseudomonadota</taxon>
        <taxon>Gammaproteobacteria</taxon>
        <taxon>Oceanospirillales</taxon>
        <taxon>Endozoicomonadaceae</taxon>
        <taxon>Endozoicomonas</taxon>
    </lineage>
</organism>
<gene>
    <name evidence="5" type="primary">trmJ</name>
    <name evidence="7" type="ORF">GV64_12975</name>
</gene>
<keyword evidence="8" id="KW-1185">Reference proteome</keyword>